<sequence length="329" mass="35615">MTATWTKLMALPDLQRSSQCLTVIGSNAYIYGGELQPRHPVDANVNIVDLQSDHASIDTITPTSDTAPPRVGSASAALGYNMYMFSGRGGLQMAPIEEHGMLWVLETFRREWTRLWPSDTKAAYPEGRSYHAMASDGDNTIYVHAGCPEKGRLADLWAFNINNKAWKRLADAPAPSRGGSSIAFSGGHLYRMNGFDGNTEQGGALDSYDPSTDTWTTISYSPDGKAGPIARSVCSLQALNVAGKPSLVTFFGESNPSNLGHAGAGKMLSDIWLFDIQSQEWHAVEASGQTPPARGWFDADVVPGRSVIVVTGGLAESNVRLDDLWRLEF</sequence>
<proteinExistence type="predicted"/>
<dbReference type="PANTHER" id="PTHR47435:SF4">
    <property type="entry name" value="KELCH REPEAT PROTEIN (AFU_ORTHOLOGUE AFUA_5G12780)"/>
    <property type="match status" value="1"/>
</dbReference>
<organism evidence="3 4">
    <name type="scientific">Cyphellophora europaea (strain CBS 101466)</name>
    <name type="common">Phialophora europaea</name>
    <dbReference type="NCBI Taxonomy" id="1220924"/>
    <lineage>
        <taxon>Eukaryota</taxon>
        <taxon>Fungi</taxon>
        <taxon>Dikarya</taxon>
        <taxon>Ascomycota</taxon>
        <taxon>Pezizomycotina</taxon>
        <taxon>Eurotiomycetes</taxon>
        <taxon>Chaetothyriomycetidae</taxon>
        <taxon>Chaetothyriales</taxon>
        <taxon>Cyphellophoraceae</taxon>
        <taxon>Cyphellophora</taxon>
    </lineage>
</organism>
<dbReference type="GO" id="GO:0019760">
    <property type="term" value="P:glucosinolate metabolic process"/>
    <property type="evidence" value="ECO:0007669"/>
    <property type="project" value="UniProtKB-ARBA"/>
</dbReference>
<protein>
    <recommendedName>
        <fullName evidence="5">Kelch repeat protein</fullName>
    </recommendedName>
</protein>
<dbReference type="InParanoid" id="W2S432"/>
<evidence type="ECO:0000313" key="3">
    <source>
        <dbReference type="EMBL" id="ETN43451.1"/>
    </source>
</evidence>
<dbReference type="HOGENOM" id="CLU_030461_1_1_1"/>
<dbReference type="OrthoDB" id="10250130at2759"/>
<dbReference type="RefSeq" id="XP_008715187.1">
    <property type="nucleotide sequence ID" value="XM_008716965.1"/>
</dbReference>
<dbReference type="VEuPathDB" id="FungiDB:HMPREF1541_02610"/>
<dbReference type="GeneID" id="19969949"/>
<keyword evidence="4" id="KW-1185">Reference proteome</keyword>
<evidence type="ECO:0000313" key="4">
    <source>
        <dbReference type="Proteomes" id="UP000030752"/>
    </source>
</evidence>
<dbReference type="Proteomes" id="UP000030752">
    <property type="component" value="Unassembled WGS sequence"/>
</dbReference>
<dbReference type="Gene3D" id="2.120.10.80">
    <property type="entry name" value="Kelch-type beta propeller"/>
    <property type="match status" value="2"/>
</dbReference>
<dbReference type="InterPro" id="IPR015915">
    <property type="entry name" value="Kelch-typ_b-propeller"/>
</dbReference>
<keyword evidence="2" id="KW-0408">Iron</keyword>
<dbReference type="PANTHER" id="PTHR47435">
    <property type="entry name" value="KELCH REPEAT PROTEIN (AFU_ORTHOLOGUE AFUA_5G12780)"/>
    <property type="match status" value="1"/>
</dbReference>
<dbReference type="Pfam" id="PF24681">
    <property type="entry name" value="Kelch_KLHDC2_KLHL20_DRC7"/>
    <property type="match status" value="1"/>
</dbReference>
<evidence type="ECO:0000256" key="2">
    <source>
        <dbReference type="ARBA" id="ARBA00023004"/>
    </source>
</evidence>
<evidence type="ECO:0000256" key="1">
    <source>
        <dbReference type="ARBA" id="ARBA00022737"/>
    </source>
</evidence>
<dbReference type="SUPFAM" id="SSF117281">
    <property type="entry name" value="Kelch motif"/>
    <property type="match status" value="2"/>
</dbReference>
<accession>W2S432</accession>
<name>W2S432_CYPE1</name>
<evidence type="ECO:0008006" key="5">
    <source>
        <dbReference type="Google" id="ProtNLM"/>
    </source>
</evidence>
<dbReference type="STRING" id="1220924.W2S432"/>
<dbReference type="AlphaFoldDB" id="W2S432"/>
<dbReference type="eggNOG" id="KOG0379">
    <property type="taxonomic scope" value="Eukaryota"/>
</dbReference>
<reference evidence="3 4" key="1">
    <citation type="submission" date="2013-03" db="EMBL/GenBank/DDBJ databases">
        <title>The Genome Sequence of Phialophora europaea CBS 101466.</title>
        <authorList>
            <consortium name="The Broad Institute Genomics Platform"/>
            <person name="Cuomo C."/>
            <person name="de Hoog S."/>
            <person name="Gorbushina A."/>
            <person name="Walker B."/>
            <person name="Young S.K."/>
            <person name="Zeng Q."/>
            <person name="Gargeya S."/>
            <person name="Fitzgerald M."/>
            <person name="Haas B."/>
            <person name="Abouelleil A."/>
            <person name="Allen A.W."/>
            <person name="Alvarado L."/>
            <person name="Arachchi H.M."/>
            <person name="Berlin A.M."/>
            <person name="Chapman S.B."/>
            <person name="Gainer-Dewar J."/>
            <person name="Goldberg J."/>
            <person name="Griggs A."/>
            <person name="Gujja S."/>
            <person name="Hansen M."/>
            <person name="Howarth C."/>
            <person name="Imamovic A."/>
            <person name="Ireland A."/>
            <person name="Larimer J."/>
            <person name="McCowan C."/>
            <person name="Murphy C."/>
            <person name="Pearson M."/>
            <person name="Poon T.W."/>
            <person name="Priest M."/>
            <person name="Roberts A."/>
            <person name="Saif S."/>
            <person name="Shea T."/>
            <person name="Sisk P."/>
            <person name="Sykes S."/>
            <person name="Wortman J."/>
            <person name="Nusbaum C."/>
            <person name="Birren B."/>
        </authorList>
    </citation>
    <scope>NUCLEOTIDE SEQUENCE [LARGE SCALE GENOMIC DNA]</scope>
    <source>
        <strain evidence="3 4">CBS 101466</strain>
    </source>
</reference>
<keyword evidence="1" id="KW-0677">Repeat</keyword>
<dbReference type="EMBL" id="KB822718">
    <property type="protein sequence ID" value="ETN43451.1"/>
    <property type="molecule type" value="Genomic_DNA"/>
</dbReference>
<gene>
    <name evidence="3" type="ORF">HMPREF1541_02610</name>
</gene>